<dbReference type="OrthoDB" id="74314at2759"/>
<dbReference type="SMART" id="SM00109">
    <property type="entry name" value="C1"/>
    <property type="match status" value="1"/>
</dbReference>
<evidence type="ECO:0000259" key="7">
    <source>
        <dbReference type="PROSITE" id="PS50200"/>
    </source>
</evidence>
<dbReference type="EMBL" id="JAFDVH010000005">
    <property type="protein sequence ID" value="KAG7477847.1"/>
    <property type="molecule type" value="Genomic_DNA"/>
</dbReference>
<protein>
    <recommendedName>
        <fullName evidence="11">Ras association domain family member 1</fullName>
    </recommendedName>
</protein>
<dbReference type="PANTHER" id="PTHR22738:SF12">
    <property type="entry name" value="RAS ASSOCIATION DOMAIN-CONTAINING PROTEIN 1"/>
    <property type="match status" value="1"/>
</dbReference>
<comment type="caution">
    <text evidence="9">The sequence shown here is derived from an EMBL/GenBank/DDBJ whole genome shotgun (WGS) entry which is preliminary data.</text>
</comment>
<dbReference type="InterPro" id="IPR002219">
    <property type="entry name" value="PKC_DAG/PE"/>
</dbReference>
<dbReference type="AlphaFoldDB" id="A0A9D3TC81"/>
<dbReference type="Gene3D" id="3.10.20.90">
    <property type="entry name" value="Phosphatidylinositol 3-kinase Catalytic Subunit, Chain A, domain 1"/>
    <property type="match status" value="1"/>
</dbReference>
<dbReference type="SUPFAM" id="SSF54236">
    <property type="entry name" value="Ubiquitin-like"/>
    <property type="match status" value="1"/>
</dbReference>
<dbReference type="Pfam" id="PF00788">
    <property type="entry name" value="RA"/>
    <property type="match status" value="1"/>
</dbReference>
<dbReference type="Pfam" id="PF16517">
    <property type="entry name" value="Nore1-SARAH"/>
    <property type="match status" value="1"/>
</dbReference>
<dbReference type="CDD" id="cd20885">
    <property type="entry name" value="C1_RASSF1"/>
    <property type="match status" value="1"/>
</dbReference>
<dbReference type="InterPro" id="IPR029071">
    <property type="entry name" value="Ubiquitin-like_domsf"/>
</dbReference>
<evidence type="ECO:0000256" key="2">
    <source>
        <dbReference type="ARBA" id="ARBA00022701"/>
    </source>
</evidence>
<evidence type="ECO:0008006" key="11">
    <source>
        <dbReference type="Google" id="ProtNLM"/>
    </source>
</evidence>
<dbReference type="SUPFAM" id="SSF57889">
    <property type="entry name" value="Cysteine-rich domain"/>
    <property type="match status" value="1"/>
</dbReference>
<keyword evidence="5" id="KW-0206">Cytoskeleton</keyword>
<feature type="domain" description="Phorbol-ester/DAG-type" evidence="6">
    <location>
        <begin position="72"/>
        <end position="122"/>
    </location>
</feature>
<dbReference type="InterPro" id="IPR046349">
    <property type="entry name" value="C1-like_sf"/>
</dbReference>
<evidence type="ECO:0000313" key="9">
    <source>
        <dbReference type="EMBL" id="KAG7477847.1"/>
    </source>
</evidence>
<evidence type="ECO:0000256" key="1">
    <source>
        <dbReference type="ARBA" id="ARBA00004245"/>
    </source>
</evidence>
<reference evidence="9" key="1">
    <citation type="submission" date="2021-01" db="EMBL/GenBank/DDBJ databases">
        <authorList>
            <person name="Zahm M."/>
            <person name="Roques C."/>
            <person name="Cabau C."/>
            <person name="Klopp C."/>
            <person name="Donnadieu C."/>
            <person name="Jouanno E."/>
            <person name="Lampietro C."/>
            <person name="Louis A."/>
            <person name="Herpin A."/>
            <person name="Echchiki A."/>
            <person name="Berthelot C."/>
            <person name="Parey E."/>
            <person name="Roest-Crollius H."/>
            <person name="Braasch I."/>
            <person name="Postlethwait J."/>
            <person name="Bobe J."/>
            <person name="Montfort J."/>
            <person name="Bouchez O."/>
            <person name="Begum T."/>
            <person name="Mejri S."/>
            <person name="Adams A."/>
            <person name="Chen W.-J."/>
            <person name="Guiguen Y."/>
        </authorList>
    </citation>
    <scope>NUCLEOTIDE SEQUENCE</scope>
    <source>
        <strain evidence="9">YG-15Mar2019-1</strain>
        <tissue evidence="9">Brain</tissue>
    </source>
</reference>
<dbReference type="Proteomes" id="UP001046870">
    <property type="component" value="Chromosome 5"/>
</dbReference>
<dbReference type="GO" id="GO:0046872">
    <property type="term" value="F:metal ion binding"/>
    <property type="evidence" value="ECO:0007669"/>
    <property type="project" value="UniProtKB-KW"/>
</dbReference>
<evidence type="ECO:0000256" key="3">
    <source>
        <dbReference type="ARBA" id="ARBA00022723"/>
    </source>
</evidence>
<evidence type="ECO:0000256" key="5">
    <source>
        <dbReference type="ARBA" id="ARBA00023212"/>
    </source>
</evidence>
<feature type="domain" description="Ras-associating" evidence="7">
    <location>
        <begin position="217"/>
        <end position="303"/>
    </location>
</feature>
<dbReference type="PROSITE" id="PS50951">
    <property type="entry name" value="SARAH"/>
    <property type="match status" value="1"/>
</dbReference>
<name>A0A9D3TC81_MEGAT</name>
<dbReference type="SMART" id="SM00314">
    <property type="entry name" value="RA"/>
    <property type="match status" value="1"/>
</dbReference>
<evidence type="ECO:0000259" key="8">
    <source>
        <dbReference type="PROSITE" id="PS50951"/>
    </source>
</evidence>
<evidence type="ECO:0000313" key="10">
    <source>
        <dbReference type="Proteomes" id="UP001046870"/>
    </source>
</evidence>
<dbReference type="Pfam" id="PF00130">
    <property type="entry name" value="C1_1"/>
    <property type="match status" value="1"/>
</dbReference>
<accession>A0A9D3TC81</accession>
<dbReference type="PROSITE" id="PS50081">
    <property type="entry name" value="ZF_DAG_PE_2"/>
    <property type="match status" value="1"/>
</dbReference>
<dbReference type="PANTHER" id="PTHR22738">
    <property type="entry name" value="RASSF"/>
    <property type="match status" value="1"/>
</dbReference>
<dbReference type="Gene3D" id="3.30.60.20">
    <property type="match status" value="1"/>
</dbReference>
<keyword evidence="3" id="KW-0479">Metal-binding</keyword>
<keyword evidence="5" id="KW-0963">Cytoplasm</keyword>
<dbReference type="GO" id="GO:0005874">
    <property type="term" value="C:microtubule"/>
    <property type="evidence" value="ECO:0007669"/>
    <property type="project" value="UniProtKB-KW"/>
</dbReference>
<sequence length="355" mass="40833">MSQVEQIELQDMPLDDRIELTSPPQPCPERVSPLHAGSGQVQERLSRAQVVRLQGDSVTFGNPLLRDGTGAGHHFQPCSHTQLTWCDLCGDFIWGLYKQSLRCIYCRFTCHYRCRALIQLDCSSNFPDQLHFDEGTVETDTNVDELIEWRKRELSAAEVQQKVKEYNAQINSNLLMVLNRDGSYTGFIKVHFKLARPVSVPPAQAWARTQERAGHRTSFYLPKDAVKYVHISSHTRAREVIQALLDRFTMVDDARKFALFERSLQRGKVCLRRLGNAERPLQLRLCVGPSEETLSLELQEDETGEVNWDAFTLPELDNFLRILEREEEEHVKQVVQRYAHTRDLLLEALARFTPG</sequence>
<keyword evidence="10" id="KW-1185">Reference proteome</keyword>
<comment type="subcellular location">
    <subcellularLocation>
        <location evidence="1">Cytoplasm</location>
        <location evidence="1">Cytoskeleton</location>
    </subcellularLocation>
</comment>
<evidence type="ECO:0000256" key="4">
    <source>
        <dbReference type="ARBA" id="ARBA00022833"/>
    </source>
</evidence>
<dbReference type="Gene3D" id="1.20.5.110">
    <property type="match status" value="1"/>
</dbReference>
<dbReference type="InterPro" id="IPR011524">
    <property type="entry name" value="SARAH_dom"/>
</dbReference>
<dbReference type="GO" id="GO:0005634">
    <property type="term" value="C:nucleus"/>
    <property type="evidence" value="ECO:0007669"/>
    <property type="project" value="TreeGrafter"/>
</dbReference>
<dbReference type="InterPro" id="IPR033614">
    <property type="entry name" value="RASSF1-6"/>
</dbReference>
<feature type="domain" description="SARAH" evidence="8">
    <location>
        <begin position="305"/>
        <end position="352"/>
    </location>
</feature>
<dbReference type="InterPro" id="IPR000159">
    <property type="entry name" value="RA_dom"/>
</dbReference>
<keyword evidence="4" id="KW-0862">Zinc</keyword>
<proteinExistence type="predicted"/>
<dbReference type="PROSITE" id="PS00479">
    <property type="entry name" value="ZF_DAG_PE_1"/>
    <property type="match status" value="1"/>
</dbReference>
<dbReference type="GO" id="GO:0007265">
    <property type="term" value="P:Ras protein signal transduction"/>
    <property type="evidence" value="ECO:0007669"/>
    <property type="project" value="TreeGrafter"/>
</dbReference>
<evidence type="ECO:0000259" key="6">
    <source>
        <dbReference type="PROSITE" id="PS50081"/>
    </source>
</evidence>
<organism evidence="9 10">
    <name type="scientific">Megalops atlanticus</name>
    <name type="common">Tarpon</name>
    <name type="synonym">Clupea gigantea</name>
    <dbReference type="NCBI Taxonomy" id="7932"/>
    <lineage>
        <taxon>Eukaryota</taxon>
        <taxon>Metazoa</taxon>
        <taxon>Chordata</taxon>
        <taxon>Craniata</taxon>
        <taxon>Vertebrata</taxon>
        <taxon>Euteleostomi</taxon>
        <taxon>Actinopterygii</taxon>
        <taxon>Neopterygii</taxon>
        <taxon>Teleostei</taxon>
        <taxon>Elopiformes</taxon>
        <taxon>Megalopidae</taxon>
        <taxon>Megalops</taxon>
    </lineage>
</organism>
<dbReference type="PROSITE" id="PS50200">
    <property type="entry name" value="RA"/>
    <property type="match status" value="1"/>
</dbReference>
<keyword evidence="2" id="KW-0493">Microtubule</keyword>
<gene>
    <name evidence="9" type="ORF">MATL_G00073880</name>
</gene>